<keyword evidence="5" id="KW-0444">Lipid biosynthesis</keyword>
<dbReference type="PANTHER" id="PTHR34069:SF2">
    <property type="entry name" value="BETA-KETOACYL-[ACYL-CARRIER-PROTEIN] SYNTHASE III"/>
    <property type="match status" value="1"/>
</dbReference>
<evidence type="ECO:0000259" key="12">
    <source>
        <dbReference type="Pfam" id="PF08545"/>
    </source>
</evidence>
<dbReference type="GO" id="GO:0006633">
    <property type="term" value="P:fatty acid biosynthetic process"/>
    <property type="evidence" value="ECO:0007669"/>
    <property type="project" value="UniProtKB-KW"/>
</dbReference>
<dbReference type="InterPro" id="IPR013747">
    <property type="entry name" value="ACP_syn_III_C"/>
</dbReference>
<dbReference type="GO" id="GO:0044550">
    <property type="term" value="P:secondary metabolite biosynthetic process"/>
    <property type="evidence" value="ECO:0007669"/>
    <property type="project" value="TreeGrafter"/>
</dbReference>
<dbReference type="GO" id="GO:0004315">
    <property type="term" value="F:3-oxoacyl-[acyl-carrier-protein] synthase activity"/>
    <property type="evidence" value="ECO:0007669"/>
    <property type="project" value="InterPro"/>
</dbReference>
<evidence type="ECO:0000256" key="2">
    <source>
        <dbReference type="ARBA" id="ARBA00008642"/>
    </source>
</evidence>
<evidence type="ECO:0000259" key="11">
    <source>
        <dbReference type="Pfam" id="PF08541"/>
    </source>
</evidence>
<keyword evidence="10 13" id="KW-0012">Acyltransferase</keyword>
<evidence type="ECO:0000256" key="5">
    <source>
        <dbReference type="ARBA" id="ARBA00022516"/>
    </source>
</evidence>
<dbReference type="InterPro" id="IPR013751">
    <property type="entry name" value="ACP_syn_III_N"/>
</dbReference>
<gene>
    <name evidence="13" type="ORF">MNB_SM-5-577</name>
</gene>
<keyword evidence="8" id="KW-0443">Lipid metabolism</keyword>
<evidence type="ECO:0000256" key="7">
    <source>
        <dbReference type="ARBA" id="ARBA00022832"/>
    </source>
</evidence>
<keyword evidence="4" id="KW-0963">Cytoplasm</keyword>
<evidence type="ECO:0000313" key="13">
    <source>
        <dbReference type="EMBL" id="SFV64088.1"/>
    </source>
</evidence>
<proteinExistence type="inferred from homology"/>
<dbReference type="NCBIfam" id="TIGR00747">
    <property type="entry name" value="fabH"/>
    <property type="match status" value="1"/>
</dbReference>
<evidence type="ECO:0000256" key="8">
    <source>
        <dbReference type="ARBA" id="ARBA00023098"/>
    </source>
</evidence>
<keyword evidence="9" id="KW-0275">Fatty acid biosynthesis</keyword>
<dbReference type="HAMAP" id="MF_01815">
    <property type="entry name" value="FabH"/>
    <property type="match status" value="1"/>
</dbReference>
<dbReference type="EC" id="2.3.1.180" evidence="3"/>
<dbReference type="GO" id="GO:0033818">
    <property type="term" value="F:beta-ketoacyl-acyl-carrier-protein synthase III activity"/>
    <property type="evidence" value="ECO:0007669"/>
    <property type="project" value="UniProtKB-EC"/>
</dbReference>
<dbReference type="CDD" id="cd00830">
    <property type="entry name" value="KAS_III"/>
    <property type="match status" value="1"/>
</dbReference>
<dbReference type="InterPro" id="IPR004655">
    <property type="entry name" value="FabH"/>
</dbReference>
<dbReference type="PANTHER" id="PTHR34069">
    <property type="entry name" value="3-OXOACYL-[ACYL-CARRIER-PROTEIN] SYNTHASE 3"/>
    <property type="match status" value="1"/>
</dbReference>
<comment type="pathway">
    <text evidence="1">Lipid metabolism; fatty acid biosynthesis.</text>
</comment>
<dbReference type="InterPro" id="IPR016039">
    <property type="entry name" value="Thiolase-like"/>
</dbReference>
<comment type="similarity">
    <text evidence="2">Belongs to the thiolase-like superfamily. FabH family.</text>
</comment>
<keyword evidence="7" id="KW-0276">Fatty acid metabolism</keyword>
<name>A0A1W1CE30_9ZZZZ</name>
<feature type="domain" description="Beta-ketoacyl-[acyl-carrier-protein] synthase III N-terminal" evidence="12">
    <location>
        <begin position="108"/>
        <end position="187"/>
    </location>
</feature>
<reference evidence="13" key="1">
    <citation type="submission" date="2016-10" db="EMBL/GenBank/DDBJ databases">
        <authorList>
            <person name="de Groot N.N."/>
        </authorList>
    </citation>
    <scope>NUCLEOTIDE SEQUENCE</scope>
</reference>
<keyword evidence="6 13" id="KW-0808">Transferase</keyword>
<accession>A0A1W1CE30</accession>
<dbReference type="Pfam" id="PF08541">
    <property type="entry name" value="ACP_syn_III_C"/>
    <property type="match status" value="1"/>
</dbReference>
<protein>
    <recommendedName>
        <fullName evidence="3">beta-ketoacyl-[acyl-carrier-protein] synthase III</fullName>
        <ecNumber evidence="3">2.3.1.180</ecNumber>
    </recommendedName>
</protein>
<dbReference type="EMBL" id="FPHH01000077">
    <property type="protein sequence ID" value="SFV64088.1"/>
    <property type="molecule type" value="Genomic_DNA"/>
</dbReference>
<organism evidence="13">
    <name type="scientific">hydrothermal vent metagenome</name>
    <dbReference type="NCBI Taxonomy" id="652676"/>
    <lineage>
        <taxon>unclassified sequences</taxon>
        <taxon>metagenomes</taxon>
        <taxon>ecological metagenomes</taxon>
    </lineage>
</organism>
<evidence type="ECO:0000256" key="6">
    <source>
        <dbReference type="ARBA" id="ARBA00022679"/>
    </source>
</evidence>
<dbReference type="AlphaFoldDB" id="A0A1W1CE30"/>
<dbReference type="FunFam" id="3.40.47.10:FF:000004">
    <property type="entry name" value="3-oxoacyl-[acyl-carrier-protein] synthase 3"/>
    <property type="match status" value="1"/>
</dbReference>
<dbReference type="Pfam" id="PF08545">
    <property type="entry name" value="ACP_syn_III"/>
    <property type="match status" value="1"/>
</dbReference>
<evidence type="ECO:0000256" key="1">
    <source>
        <dbReference type="ARBA" id="ARBA00005194"/>
    </source>
</evidence>
<dbReference type="SUPFAM" id="SSF53901">
    <property type="entry name" value="Thiolase-like"/>
    <property type="match status" value="1"/>
</dbReference>
<evidence type="ECO:0000256" key="10">
    <source>
        <dbReference type="ARBA" id="ARBA00023315"/>
    </source>
</evidence>
<feature type="domain" description="Beta-ketoacyl-[acyl-carrier-protein] synthase III C-terminal" evidence="11">
    <location>
        <begin position="240"/>
        <end position="327"/>
    </location>
</feature>
<evidence type="ECO:0000256" key="4">
    <source>
        <dbReference type="ARBA" id="ARBA00022490"/>
    </source>
</evidence>
<dbReference type="NCBIfam" id="NF006829">
    <property type="entry name" value="PRK09352.1"/>
    <property type="match status" value="1"/>
</dbReference>
<sequence length="333" mass="35436">MAYAAFRSIGAYVPEKILTNSDLSKMVDTSDEWITKRTGIKERHIAAESEFTSDLGVKAAQKALERSGVALEDIDLVVTATISPDYFCMPSTATVIANKLGIKGATAFDITAACTGFIYALSIAKAFIESGMKKNVLIVGAEKLSAITDYTDRGTCILFGDGAGSAVLSATENKEEAIIDINTGADGEYADLLMTPNGGTGSAHDSLDTEAAGSCFMQMKGNETFKVAVRTLTKDVKEILESNSMTSEDVKHFIPHQANLRIIKAVGDALKMREDQVVITVEKYGNTSGASIPMAINDLYESDKLQAGEVMLLDAFGGGLTWGSALIPFAPIK</sequence>
<evidence type="ECO:0000256" key="9">
    <source>
        <dbReference type="ARBA" id="ARBA00023160"/>
    </source>
</evidence>
<evidence type="ECO:0000256" key="3">
    <source>
        <dbReference type="ARBA" id="ARBA00012333"/>
    </source>
</evidence>
<dbReference type="Gene3D" id="3.40.47.10">
    <property type="match status" value="1"/>
</dbReference>